<comment type="subcellular location">
    <subcellularLocation>
        <location evidence="1">Bacterial flagellum basal body</location>
    </subcellularLocation>
    <subcellularLocation>
        <location evidence="2">Cell membrane</location>
        <topology evidence="2">Peripheral membrane protein</topology>
        <orientation evidence="2">Cytoplasmic side</orientation>
    </subcellularLocation>
</comment>
<keyword evidence="14" id="KW-0282">Flagellum</keyword>
<name>A0A7Z0HXW8_9RHOB</name>
<proteinExistence type="inferred from homology"/>
<keyword evidence="9" id="KW-0975">Bacterial flagellum</keyword>
<evidence type="ECO:0000259" key="11">
    <source>
        <dbReference type="Pfam" id="PF01706"/>
    </source>
</evidence>
<reference evidence="14 15" key="1">
    <citation type="journal article" date="2000" name="Arch. Microbiol.">
        <title>Rhodobaca bogoriensis gen. nov. and sp. nov., an alkaliphilic purple nonsulfur bacterium from African Rift Valley soda lakes.</title>
        <authorList>
            <person name="Milford A.D."/>
            <person name="Achenbach L.A."/>
            <person name="Jung D.O."/>
            <person name="Madigan M.T."/>
        </authorList>
    </citation>
    <scope>NUCLEOTIDE SEQUENCE [LARGE SCALE GENOMIC DNA]</scope>
    <source>
        <strain evidence="14 15">2376</strain>
    </source>
</reference>
<keyword evidence="14" id="KW-0966">Cell projection</keyword>
<dbReference type="AlphaFoldDB" id="A0A7Z0HXW8"/>
<comment type="similarity">
    <text evidence="3">Belongs to the FliG family.</text>
</comment>
<dbReference type="EMBL" id="JACBXS010000006">
    <property type="protein sequence ID" value="NYS24205.1"/>
    <property type="molecule type" value="Genomic_DNA"/>
</dbReference>
<evidence type="ECO:0000313" key="14">
    <source>
        <dbReference type="EMBL" id="NYS24205.1"/>
    </source>
</evidence>
<dbReference type="Pfam" id="PF01706">
    <property type="entry name" value="FliG_C"/>
    <property type="match status" value="1"/>
</dbReference>
<keyword evidence="15" id="KW-1185">Reference proteome</keyword>
<dbReference type="GO" id="GO:0071973">
    <property type="term" value="P:bacterial-type flagellum-dependent cell motility"/>
    <property type="evidence" value="ECO:0007669"/>
    <property type="project" value="InterPro"/>
</dbReference>
<dbReference type="Proteomes" id="UP000529417">
    <property type="component" value="Unassembled WGS sequence"/>
</dbReference>
<keyword evidence="7" id="KW-0283">Flagellar rotation</keyword>
<dbReference type="InterPro" id="IPR032779">
    <property type="entry name" value="FliG_M"/>
</dbReference>
<feature type="domain" description="Flagellar motor switch protein FliG N-terminal" evidence="13">
    <location>
        <begin position="41"/>
        <end position="143"/>
    </location>
</feature>
<evidence type="ECO:0000256" key="4">
    <source>
        <dbReference type="ARBA" id="ARBA00021870"/>
    </source>
</evidence>
<dbReference type="RefSeq" id="WP_179904910.1">
    <property type="nucleotide sequence ID" value="NZ_JACBXS010000006.1"/>
</dbReference>
<dbReference type="GO" id="GO:0006935">
    <property type="term" value="P:chemotaxis"/>
    <property type="evidence" value="ECO:0007669"/>
    <property type="project" value="UniProtKB-KW"/>
</dbReference>
<evidence type="ECO:0000256" key="6">
    <source>
        <dbReference type="ARBA" id="ARBA00022500"/>
    </source>
</evidence>
<dbReference type="Pfam" id="PF14842">
    <property type="entry name" value="FliG_N"/>
    <property type="match status" value="1"/>
</dbReference>
<dbReference type="PANTHER" id="PTHR30534:SF0">
    <property type="entry name" value="FLAGELLAR MOTOR SWITCH PROTEIN FLIG"/>
    <property type="match status" value="1"/>
</dbReference>
<dbReference type="InterPro" id="IPR000090">
    <property type="entry name" value="Flg_Motor_Flig"/>
</dbReference>
<organism evidence="14 15">
    <name type="scientific">Rhabdonatronobacter sediminivivens</name>
    <dbReference type="NCBI Taxonomy" id="2743469"/>
    <lineage>
        <taxon>Bacteria</taxon>
        <taxon>Pseudomonadati</taxon>
        <taxon>Pseudomonadota</taxon>
        <taxon>Alphaproteobacteria</taxon>
        <taxon>Rhodobacterales</taxon>
        <taxon>Paracoccaceae</taxon>
        <taxon>Rhabdonatronobacter</taxon>
    </lineage>
</organism>
<sequence>MGQEIVRAGAGRDPLRVKQMALAEGLALMPKRPQNAATAHLTGQQKAAVIVRLLLAEGGQLPLTSLPESLQTELTTQIAAMRLIDRATLDAVVEEFLDTLDQVGLAFSDGLHGALSLLGDHISEDASERLRAMLAQSDQSNPWGHVEAASDQVLSELLNGESPQIGAVTLSRLSTKKASAVLSLMEGGLARRVALAMAHTERISPQVVHRIGQALARQIDARPKRAFVSDASRRVGEILDISPAPLRDSMLSGIEAEDAEFARGVRRAIFTYGDLPERLAPLDVPRLVRDLDQEVLLIALSGTLGQKDTRNEAASEFMLANLSQRLGATLREEAEMSGSVNPRDLDSALKRIVATVRAMAQAGDIKLVQPEEE</sequence>
<evidence type="ECO:0000256" key="5">
    <source>
        <dbReference type="ARBA" id="ARBA00022475"/>
    </source>
</evidence>
<dbReference type="InterPro" id="IPR023087">
    <property type="entry name" value="Flg_Motor_Flig_C"/>
</dbReference>
<evidence type="ECO:0000256" key="3">
    <source>
        <dbReference type="ARBA" id="ARBA00010299"/>
    </source>
</evidence>
<accession>A0A7Z0HXW8</accession>
<dbReference type="PANTHER" id="PTHR30534">
    <property type="entry name" value="FLAGELLAR MOTOR SWITCH PROTEIN FLIG"/>
    <property type="match status" value="1"/>
</dbReference>
<dbReference type="SUPFAM" id="SSF48029">
    <property type="entry name" value="FliG"/>
    <property type="match status" value="2"/>
</dbReference>
<keyword evidence="5" id="KW-1003">Cell membrane</keyword>
<dbReference type="GO" id="GO:0003774">
    <property type="term" value="F:cytoskeletal motor activity"/>
    <property type="evidence" value="ECO:0007669"/>
    <property type="project" value="InterPro"/>
</dbReference>
<keyword evidence="8" id="KW-0472">Membrane</keyword>
<keyword evidence="14" id="KW-0969">Cilium</keyword>
<evidence type="ECO:0000259" key="12">
    <source>
        <dbReference type="Pfam" id="PF14841"/>
    </source>
</evidence>
<evidence type="ECO:0000256" key="10">
    <source>
        <dbReference type="ARBA" id="ARBA00025598"/>
    </source>
</evidence>
<dbReference type="InterPro" id="IPR011002">
    <property type="entry name" value="FliG_a-hlx"/>
</dbReference>
<evidence type="ECO:0000256" key="7">
    <source>
        <dbReference type="ARBA" id="ARBA00022779"/>
    </source>
</evidence>
<feature type="domain" description="Flagellar motor switch protein FliG C-terminal" evidence="11">
    <location>
        <begin position="253"/>
        <end position="367"/>
    </location>
</feature>
<comment type="caution">
    <text evidence="14">The sequence shown here is derived from an EMBL/GenBank/DDBJ whole genome shotgun (WGS) entry which is preliminary data.</text>
</comment>
<evidence type="ECO:0000256" key="1">
    <source>
        <dbReference type="ARBA" id="ARBA00004117"/>
    </source>
</evidence>
<evidence type="ECO:0000256" key="9">
    <source>
        <dbReference type="ARBA" id="ARBA00023143"/>
    </source>
</evidence>
<comment type="function">
    <text evidence="10">FliG is one of three proteins (FliG, FliN, FliM) that forms the rotor-mounted switch complex (C ring), located at the base of the basal body. This complex interacts with the CheY and CheZ chemotaxis proteins, in addition to contacting components of the motor that determine the direction of flagellar rotation.</text>
</comment>
<evidence type="ECO:0000256" key="8">
    <source>
        <dbReference type="ARBA" id="ARBA00023136"/>
    </source>
</evidence>
<keyword evidence="6" id="KW-0145">Chemotaxis</keyword>
<dbReference type="Gene3D" id="1.10.220.30">
    <property type="match status" value="3"/>
</dbReference>
<feature type="domain" description="Flagellar motor switch protein FliG middle" evidence="12">
    <location>
        <begin position="152"/>
        <end position="223"/>
    </location>
</feature>
<dbReference type="InterPro" id="IPR028263">
    <property type="entry name" value="FliG_N"/>
</dbReference>
<dbReference type="GO" id="GO:0009425">
    <property type="term" value="C:bacterial-type flagellum basal body"/>
    <property type="evidence" value="ECO:0007669"/>
    <property type="project" value="UniProtKB-SubCell"/>
</dbReference>
<dbReference type="PRINTS" id="PR00954">
    <property type="entry name" value="FLGMOTORFLIG"/>
</dbReference>
<evidence type="ECO:0000259" key="13">
    <source>
        <dbReference type="Pfam" id="PF14842"/>
    </source>
</evidence>
<evidence type="ECO:0000256" key="2">
    <source>
        <dbReference type="ARBA" id="ARBA00004413"/>
    </source>
</evidence>
<gene>
    <name evidence="14" type="ORF">HUK65_04300</name>
</gene>
<dbReference type="Pfam" id="PF14841">
    <property type="entry name" value="FliG_M"/>
    <property type="match status" value="1"/>
</dbReference>
<evidence type="ECO:0000313" key="15">
    <source>
        <dbReference type="Proteomes" id="UP000529417"/>
    </source>
</evidence>
<protein>
    <recommendedName>
        <fullName evidence="4">Flagellar motor switch protein FliG</fullName>
    </recommendedName>
</protein>
<dbReference type="GO" id="GO:0005886">
    <property type="term" value="C:plasma membrane"/>
    <property type="evidence" value="ECO:0007669"/>
    <property type="project" value="UniProtKB-SubCell"/>
</dbReference>